<organism evidence="3 4">
    <name type="scientific">Malonomonas rubra DSM 5091</name>
    <dbReference type="NCBI Taxonomy" id="1122189"/>
    <lineage>
        <taxon>Bacteria</taxon>
        <taxon>Pseudomonadati</taxon>
        <taxon>Thermodesulfobacteriota</taxon>
        <taxon>Desulfuromonadia</taxon>
        <taxon>Desulfuromonadales</taxon>
        <taxon>Geopsychrobacteraceae</taxon>
        <taxon>Malonomonas</taxon>
    </lineage>
</organism>
<dbReference type="STRING" id="1122189.SAMN02745165_03526"/>
<keyword evidence="1" id="KW-0378">Hydrolase</keyword>
<evidence type="ECO:0000256" key="1">
    <source>
        <dbReference type="ARBA" id="ARBA00022801"/>
    </source>
</evidence>
<evidence type="ECO:0000313" key="3">
    <source>
        <dbReference type="EMBL" id="SHJ91467.1"/>
    </source>
</evidence>
<dbReference type="RefSeq" id="WP_208610200.1">
    <property type="nucleotide sequence ID" value="NZ_FQZT01000025.1"/>
</dbReference>
<reference evidence="3 4" key="1">
    <citation type="submission" date="2016-11" db="EMBL/GenBank/DDBJ databases">
        <authorList>
            <person name="Jaros S."/>
            <person name="Januszkiewicz K."/>
            <person name="Wedrychowicz H."/>
        </authorList>
    </citation>
    <scope>NUCLEOTIDE SEQUENCE [LARGE SCALE GENOMIC DNA]</scope>
    <source>
        <strain evidence="3 4">DSM 5091</strain>
    </source>
</reference>
<sequence>MSRLVVILMLFLTGITGDVAMAETKAGALMSVKGSGQGPYAQLTTAGSVGDIVEHPAFKGFSHLILPREQDSRFLNTPLSNVGSLMPYHGHVDPDIVVGALNRMIDEVNNGKTIFYDFYSDQQKRADPAKENTGLFFYRVAKGAPFAIVCPGGGFSYVGSLHEGFPLASEISKKNYNAFVIRYRIGSQQKATEDLAAAISWIFKNAEALGVSTAGYSLWGGSAGARMVGNIALSGVDAYGGDELPKPATAVIAYTGQSSFSEDFPPTFMTTSANDGIASVMSVDRRVKNLRDAGVEVEYRRYSTAGHGFGLGTGTDAEGWLALAVQFWEKHLNITISR</sequence>
<feature type="domain" description="BD-FAE-like" evidence="2">
    <location>
        <begin position="144"/>
        <end position="234"/>
    </location>
</feature>
<dbReference type="Gene3D" id="3.40.50.1820">
    <property type="entry name" value="alpha/beta hydrolase"/>
    <property type="match status" value="1"/>
</dbReference>
<dbReference type="AlphaFoldDB" id="A0A1M6N6Z4"/>
<dbReference type="InterPro" id="IPR049492">
    <property type="entry name" value="BD-FAE-like_dom"/>
</dbReference>
<evidence type="ECO:0000259" key="2">
    <source>
        <dbReference type="Pfam" id="PF20434"/>
    </source>
</evidence>
<protein>
    <submittedName>
        <fullName evidence="3">Acetyl esterase/lipase</fullName>
    </submittedName>
</protein>
<evidence type="ECO:0000313" key="4">
    <source>
        <dbReference type="Proteomes" id="UP000184171"/>
    </source>
</evidence>
<gene>
    <name evidence="3" type="ORF">SAMN02745165_03526</name>
</gene>
<dbReference type="PANTHER" id="PTHR48081">
    <property type="entry name" value="AB HYDROLASE SUPERFAMILY PROTEIN C4A8.06C"/>
    <property type="match status" value="1"/>
</dbReference>
<dbReference type="EMBL" id="FQZT01000025">
    <property type="protein sequence ID" value="SHJ91467.1"/>
    <property type="molecule type" value="Genomic_DNA"/>
</dbReference>
<dbReference type="InterPro" id="IPR050300">
    <property type="entry name" value="GDXG_lipolytic_enzyme"/>
</dbReference>
<name>A0A1M6N6Z4_MALRU</name>
<dbReference type="SUPFAM" id="SSF53474">
    <property type="entry name" value="alpha/beta-Hydrolases"/>
    <property type="match status" value="1"/>
</dbReference>
<keyword evidence="4" id="KW-1185">Reference proteome</keyword>
<dbReference type="InterPro" id="IPR029058">
    <property type="entry name" value="AB_hydrolase_fold"/>
</dbReference>
<dbReference type="Proteomes" id="UP000184171">
    <property type="component" value="Unassembled WGS sequence"/>
</dbReference>
<dbReference type="PANTHER" id="PTHR48081:SF6">
    <property type="entry name" value="PEPTIDASE S9 PROLYL OLIGOPEPTIDASE CATALYTIC DOMAIN-CONTAINING PROTEIN"/>
    <property type="match status" value="1"/>
</dbReference>
<accession>A0A1M6N6Z4</accession>
<proteinExistence type="predicted"/>
<dbReference type="Pfam" id="PF20434">
    <property type="entry name" value="BD-FAE"/>
    <property type="match status" value="1"/>
</dbReference>
<dbReference type="GO" id="GO:0016787">
    <property type="term" value="F:hydrolase activity"/>
    <property type="evidence" value="ECO:0007669"/>
    <property type="project" value="UniProtKB-KW"/>
</dbReference>